<name>A0A6A5XGB9_9PLEO</name>
<dbReference type="GeneID" id="54286197"/>
<sequence>MRGTNTPRNTKTPDFPFILGSVAPPQGFSSCSRNMIPGTWVDFPRVRCTIRFGLSKFHL</sequence>
<keyword evidence="2" id="KW-1185">Reference proteome</keyword>
<dbReference type="RefSeq" id="XP_033380210.1">
    <property type="nucleotide sequence ID" value="XM_033528800.1"/>
</dbReference>
<dbReference type="EMBL" id="ML978073">
    <property type="protein sequence ID" value="KAF2011871.1"/>
    <property type="molecule type" value="Genomic_DNA"/>
</dbReference>
<organism evidence="1 2">
    <name type="scientific">Aaosphaeria arxii CBS 175.79</name>
    <dbReference type="NCBI Taxonomy" id="1450172"/>
    <lineage>
        <taxon>Eukaryota</taxon>
        <taxon>Fungi</taxon>
        <taxon>Dikarya</taxon>
        <taxon>Ascomycota</taxon>
        <taxon>Pezizomycotina</taxon>
        <taxon>Dothideomycetes</taxon>
        <taxon>Pleosporomycetidae</taxon>
        <taxon>Pleosporales</taxon>
        <taxon>Pleosporales incertae sedis</taxon>
        <taxon>Aaosphaeria</taxon>
    </lineage>
</organism>
<evidence type="ECO:0000313" key="1">
    <source>
        <dbReference type="EMBL" id="KAF2011871.1"/>
    </source>
</evidence>
<protein>
    <submittedName>
        <fullName evidence="1">Uncharacterized protein</fullName>
    </submittedName>
</protein>
<dbReference type="AlphaFoldDB" id="A0A6A5XGB9"/>
<dbReference type="Proteomes" id="UP000799778">
    <property type="component" value="Unassembled WGS sequence"/>
</dbReference>
<dbReference type="PROSITE" id="PS51257">
    <property type="entry name" value="PROKAR_LIPOPROTEIN"/>
    <property type="match status" value="1"/>
</dbReference>
<gene>
    <name evidence="1" type="ORF">BU24DRAFT_425695</name>
</gene>
<accession>A0A6A5XGB9</accession>
<reference evidence="1" key="1">
    <citation type="journal article" date="2020" name="Stud. Mycol.">
        <title>101 Dothideomycetes genomes: a test case for predicting lifestyles and emergence of pathogens.</title>
        <authorList>
            <person name="Haridas S."/>
            <person name="Albert R."/>
            <person name="Binder M."/>
            <person name="Bloem J."/>
            <person name="Labutti K."/>
            <person name="Salamov A."/>
            <person name="Andreopoulos B."/>
            <person name="Baker S."/>
            <person name="Barry K."/>
            <person name="Bills G."/>
            <person name="Bluhm B."/>
            <person name="Cannon C."/>
            <person name="Castanera R."/>
            <person name="Culley D."/>
            <person name="Daum C."/>
            <person name="Ezra D."/>
            <person name="Gonzalez J."/>
            <person name="Henrissat B."/>
            <person name="Kuo A."/>
            <person name="Liang C."/>
            <person name="Lipzen A."/>
            <person name="Lutzoni F."/>
            <person name="Magnuson J."/>
            <person name="Mondo S."/>
            <person name="Nolan M."/>
            <person name="Ohm R."/>
            <person name="Pangilinan J."/>
            <person name="Park H.-J."/>
            <person name="Ramirez L."/>
            <person name="Alfaro M."/>
            <person name="Sun H."/>
            <person name="Tritt A."/>
            <person name="Yoshinaga Y."/>
            <person name="Zwiers L.-H."/>
            <person name="Turgeon B."/>
            <person name="Goodwin S."/>
            <person name="Spatafora J."/>
            <person name="Crous P."/>
            <person name="Grigoriev I."/>
        </authorList>
    </citation>
    <scope>NUCLEOTIDE SEQUENCE</scope>
    <source>
        <strain evidence="1">CBS 175.79</strain>
    </source>
</reference>
<evidence type="ECO:0000313" key="2">
    <source>
        <dbReference type="Proteomes" id="UP000799778"/>
    </source>
</evidence>
<proteinExistence type="predicted"/>